<dbReference type="PANTHER" id="PTHR30383">
    <property type="entry name" value="THIOESTERASE 1/PROTEASE 1/LYSOPHOSPHOLIPASE L1"/>
    <property type="match status" value="1"/>
</dbReference>
<organism evidence="2 3">
    <name type="scientific">Leptospira fluminis</name>
    <dbReference type="NCBI Taxonomy" id="2484979"/>
    <lineage>
        <taxon>Bacteria</taxon>
        <taxon>Pseudomonadati</taxon>
        <taxon>Spirochaetota</taxon>
        <taxon>Spirochaetia</taxon>
        <taxon>Leptospirales</taxon>
        <taxon>Leptospiraceae</taxon>
        <taxon>Leptospira</taxon>
    </lineage>
</organism>
<evidence type="ECO:0000256" key="1">
    <source>
        <dbReference type="SAM" id="MobiDB-lite"/>
    </source>
</evidence>
<dbReference type="GO" id="GO:0004622">
    <property type="term" value="F:phosphatidylcholine lysophospholipase activity"/>
    <property type="evidence" value="ECO:0007669"/>
    <property type="project" value="TreeGrafter"/>
</dbReference>
<proteinExistence type="predicted"/>
<evidence type="ECO:0000313" key="3">
    <source>
        <dbReference type="Proteomes" id="UP000297855"/>
    </source>
</evidence>
<dbReference type="Gene3D" id="3.40.50.1110">
    <property type="entry name" value="SGNH hydrolase"/>
    <property type="match status" value="1"/>
</dbReference>
<gene>
    <name evidence="2" type="ORF">EHO61_02795</name>
</gene>
<feature type="compositionally biased region" description="Basic and acidic residues" evidence="1">
    <location>
        <begin position="327"/>
        <end position="343"/>
    </location>
</feature>
<keyword evidence="2" id="KW-0378">Hydrolase</keyword>
<comment type="caution">
    <text evidence="2">The sequence shown here is derived from an EMBL/GenBank/DDBJ whole genome shotgun (WGS) entry which is preliminary data.</text>
</comment>
<dbReference type="InterPro" id="IPR001087">
    <property type="entry name" value="GDSL"/>
</dbReference>
<dbReference type="SUPFAM" id="SSF52266">
    <property type="entry name" value="SGNH hydrolase"/>
    <property type="match status" value="1"/>
</dbReference>
<dbReference type="Pfam" id="PF00657">
    <property type="entry name" value="Lipase_GDSL"/>
    <property type="match status" value="1"/>
</dbReference>
<reference evidence="2" key="1">
    <citation type="journal article" date="2019" name="PLoS Negl. Trop. Dis.">
        <title>Revisiting the worldwide diversity of Leptospira species in the environment.</title>
        <authorList>
            <person name="Vincent A.T."/>
            <person name="Schiettekatte O."/>
            <person name="Bourhy P."/>
            <person name="Veyrier F.J."/>
            <person name="Picardeau M."/>
        </authorList>
    </citation>
    <scope>NUCLEOTIDE SEQUENCE [LARGE SCALE GENOMIC DNA]</scope>
    <source>
        <strain evidence="2">SCS5</strain>
    </source>
</reference>
<sequence length="350" mass="39885">MLENHLLLERRNDPFILRLRLKHSVKSKKVIVLFQILIVFLSFQTKTQAQSPYKLKGPVLIRPFGDSITYGIGFTKDWQCPVYEIGQYLCMPPARTGGGYRGWMTIYSFMQDGIAFTTEGYQSGGSNASQWIFDTQTHDGYPSWTNEQLLPKAKLASFSNITLVHSGTNDMWQILKNSNPTDAMIDQVATSAGASLFTLLNALLQSNPKTYLFVAQIIKVSAPQKGYNSFDYETVNKVIFKYNNYIANNWYNFPPESRARMTLVDMHHTLIPVEDYFGDGIHPNMFGYRKIACSWIRAIKGEKKNQDDPCSGILTGEADKRMIPSKEEMLQMTPPKDKLEQFLKGKPTRK</sequence>
<dbReference type="Proteomes" id="UP000297855">
    <property type="component" value="Unassembled WGS sequence"/>
</dbReference>
<name>A0A4R9GRK1_9LEPT</name>
<dbReference type="PANTHER" id="PTHR30383:SF5">
    <property type="entry name" value="SGNH HYDROLASE-TYPE ESTERASE DOMAIN-CONTAINING PROTEIN"/>
    <property type="match status" value="1"/>
</dbReference>
<accession>A0A4R9GRK1</accession>
<feature type="region of interest" description="Disordered" evidence="1">
    <location>
        <begin position="327"/>
        <end position="350"/>
    </location>
</feature>
<keyword evidence="3" id="KW-1185">Reference proteome</keyword>
<dbReference type="OrthoDB" id="468550at2"/>
<evidence type="ECO:0000313" key="2">
    <source>
        <dbReference type="EMBL" id="TGK20812.1"/>
    </source>
</evidence>
<dbReference type="InterPro" id="IPR036514">
    <property type="entry name" value="SGNH_hydro_sf"/>
</dbReference>
<dbReference type="AlphaFoldDB" id="A0A4R9GRK1"/>
<dbReference type="EMBL" id="RQEV01000003">
    <property type="protein sequence ID" value="TGK20812.1"/>
    <property type="molecule type" value="Genomic_DNA"/>
</dbReference>
<protein>
    <submittedName>
        <fullName evidence="2">Hydrolase</fullName>
    </submittedName>
</protein>
<dbReference type="InterPro" id="IPR051532">
    <property type="entry name" value="Ester_Hydrolysis_Enzymes"/>
</dbReference>